<dbReference type="PROSITE" id="PS51450">
    <property type="entry name" value="LRR"/>
    <property type="match status" value="2"/>
</dbReference>
<dbReference type="Pfam" id="PF13855">
    <property type="entry name" value="LRR_8"/>
    <property type="match status" value="1"/>
</dbReference>
<comment type="caution">
    <text evidence="4">The sequence shown here is derived from an EMBL/GenBank/DDBJ whole genome shotgun (WGS) entry which is preliminary data.</text>
</comment>
<dbReference type="Gene3D" id="3.80.10.10">
    <property type="entry name" value="Ribonuclease Inhibitor"/>
    <property type="match status" value="3"/>
</dbReference>
<dbReference type="Pfam" id="PF00560">
    <property type="entry name" value="LRR_1"/>
    <property type="match status" value="1"/>
</dbReference>
<dbReference type="PANTHER" id="PTHR48057">
    <property type="entry name" value="LEUCINE-RICH REPEAT SERINE/THREONINE-PROTEIN KINASE 1"/>
    <property type="match status" value="1"/>
</dbReference>
<feature type="compositionally biased region" description="Polar residues" evidence="3">
    <location>
        <begin position="81"/>
        <end position="93"/>
    </location>
</feature>
<reference evidence="4 5" key="1">
    <citation type="submission" date="2023-01" db="EMBL/GenBank/DDBJ databases">
        <title>Analysis of 21 Apiospora genomes using comparative genomics revels a genus with tremendous synthesis potential of carbohydrate active enzymes and secondary metabolites.</title>
        <authorList>
            <person name="Sorensen T."/>
        </authorList>
    </citation>
    <scope>NUCLEOTIDE SEQUENCE [LARGE SCALE GENOMIC DNA]</scope>
    <source>
        <strain evidence="4 5">CBS 135458</strain>
    </source>
</reference>
<feature type="compositionally biased region" description="Polar residues" evidence="3">
    <location>
        <begin position="265"/>
        <end position="276"/>
    </location>
</feature>
<feature type="compositionally biased region" description="Polar residues" evidence="3">
    <location>
        <begin position="170"/>
        <end position="182"/>
    </location>
</feature>
<dbReference type="EMBL" id="JAQQWL010000006">
    <property type="protein sequence ID" value="KAK8068952.1"/>
    <property type="molecule type" value="Genomic_DNA"/>
</dbReference>
<feature type="compositionally biased region" description="Polar residues" evidence="3">
    <location>
        <begin position="192"/>
        <end position="207"/>
    </location>
</feature>
<dbReference type="InterPro" id="IPR003591">
    <property type="entry name" value="Leu-rich_rpt_typical-subtyp"/>
</dbReference>
<protein>
    <recommendedName>
        <fullName evidence="6">Leucine-rich repeat-containing protein 40</fullName>
    </recommendedName>
</protein>
<dbReference type="SUPFAM" id="SSF52047">
    <property type="entry name" value="RNI-like"/>
    <property type="match status" value="1"/>
</dbReference>
<dbReference type="GeneID" id="92090040"/>
<evidence type="ECO:0000313" key="4">
    <source>
        <dbReference type="EMBL" id="KAK8068952.1"/>
    </source>
</evidence>
<feature type="compositionally biased region" description="Polar residues" evidence="3">
    <location>
        <begin position="31"/>
        <end position="43"/>
    </location>
</feature>
<feature type="compositionally biased region" description="Low complexity" evidence="3">
    <location>
        <begin position="226"/>
        <end position="263"/>
    </location>
</feature>
<evidence type="ECO:0008006" key="6">
    <source>
        <dbReference type="Google" id="ProtNLM"/>
    </source>
</evidence>
<dbReference type="InterPro" id="IPR032675">
    <property type="entry name" value="LRR_dom_sf"/>
</dbReference>
<dbReference type="Proteomes" id="UP001480595">
    <property type="component" value="Unassembled WGS sequence"/>
</dbReference>
<gene>
    <name evidence="4" type="ORF">PG994_005568</name>
</gene>
<name>A0ABR1VCN5_9PEZI</name>
<dbReference type="RefSeq" id="XP_066716246.1">
    <property type="nucleotide sequence ID" value="XM_066856977.1"/>
</dbReference>
<evidence type="ECO:0000256" key="1">
    <source>
        <dbReference type="ARBA" id="ARBA00022614"/>
    </source>
</evidence>
<sequence>MDDNKRLSTASNRLSAIPRPTSRLPVPRTTAIPTATSKSTSNGLRPALSRESLRPSSSSSDLRTTTTNSRLRTSVSRDQLDASSTTASSNTFRRPQRQGGPPISSQGALQGVKSRSVSRDPVGRIAGDGRSQQSISIRKRQSSVQLSGSYSRDESPLDEENTQEMPPPLTSSMGETASSFDTIKTPLRKSRPSLNERTIETLSQLPSSPAIKRNGSNFYDNDGFRSRTGSGSSRPGSSYQSDGSSGTAGRSFSRPGSSSGPAGNLYTNFRASTSTYRPPLAPTPNAMPSPASGKYRPRASLGPRTPSPEKNLDVSISKYGSKTVAPRPLKQRASVNGLFKKPSMSSLDKPEAASELSVRPARKISVASERSSTTSAEGHNPSVASTGSTALTSDSVEEATSAAAQKSSAALREQIAKAKAAKRAAAKQVAAAALPPTEEAPLVPTDTSFDFDLPDDPFNQNQFEISNRKVMQTRINGARTTGKLNISAMGLKEIPEDVLKMYDLESIGKQGGSWAESVDLTRFVAADNELEIIDNSIFPDTDPADFADDEDSNGHQFGGLESLDLHGNMLISAPVGLRRLQFLTSLNLASNKLANNCLEVISQVTCLRDLKLGNNLLYGAMDPCFSKLENLEILDLHGNEITALPEGIENLSRLRILNLNENAIDSLPFKAFAKLPLTELLARKNRLSGTLIHPEVESLPQLQVLDVSMNQLTLLASAPALPDVGSWKRLLTLNADENSIAAIPDGFTKLENLKHVDFTSNDIRVIPPEIARMDSVGMLRLSGNPLRDRKLTSLTIEELKSNLAARLEPLPDELGGMENFSNGFDTSSRPRKGSNAVKESVPTHNEDDDSYDDAFATPPTSAPHSPKQSRSRSHTLSSQTWPVKTGGILDRTNTQSSSLHPVVCSKIAVEQTIRDIRLAHNTFTTLPNSLSFFADTLSSLTIAHNQLVGESYLGEELDLTALKELNLSNNRITSLEPLTAHLRAPNLQKIDISFNRLVSLPRMREFFPSLTVLLVSNNHLEDLDPESIKGLKIVDANNNDIPHLNPRLGLLGGVGNLERLEVNGNRFRVPRWNVLERGTEATLRWLRGRVPVVEMGEWKTKAGNAENEASTNDSD</sequence>
<dbReference type="InterPro" id="IPR052595">
    <property type="entry name" value="LRRC69/RLP"/>
</dbReference>
<feature type="compositionally biased region" description="Low complexity" evidence="3">
    <location>
        <begin position="44"/>
        <end position="77"/>
    </location>
</feature>
<dbReference type="SMART" id="SM00369">
    <property type="entry name" value="LRR_TYP"/>
    <property type="match status" value="7"/>
</dbReference>
<evidence type="ECO:0000256" key="3">
    <source>
        <dbReference type="SAM" id="MobiDB-lite"/>
    </source>
</evidence>
<dbReference type="SMART" id="SM00364">
    <property type="entry name" value="LRR_BAC"/>
    <property type="match status" value="6"/>
</dbReference>
<proteinExistence type="predicted"/>
<keyword evidence="5" id="KW-1185">Reference proteome</keyword>
<dbReference type="InterPro" id="IPR025875">
    <property type="entry name" value="Leu-rich_rpt_4"/>
</dbReference>
<dbReference type="Pfam" id="PF12799">
    <property type="entry name" value="LRR_4"/>
    <property type="match status" value="1"/>
</dbReference>
<feature type="compositionally biased region" description="Polar residues" evidence="3">
    <location>
        <begin position="368"/>
        <end position="394"/>
    </location>
</feature>
<accession>A0ABR1VCN5</accession>
<feature type="region of interest" description="Disordered" evidence="3">
    <location>
        <begin position="810"/>
        <end position="887"/>
    </location>
</feature>
<evidence type="ECO:0000313" key="5">
    <source>
        <dbReference type="Proteomes" id="UP001480595"/>
    </source>
</evidence>
<dbReference type="SMART" id="SM00365">
    <property type="entry name" value="LRR_SD22"/>
    <property type="match status" value="2"/>
</dbReference>
<feature type="region of interest" description="Disordered" evidence="3">
    <location>
        <begin position="1"/>
        <end position="399"/>
    </location>
</feature>
<dbReference type="PANTHER" id="PTHR48057:SF7">
    <property type="entry name" value="LEUCINE-RICH REPEAT SERINE_THREONINE-PROTEIN KINASE 1"/>
    <property type="match status" value="1"/>
</dbReference>
<keyword evidence="2" id="KW-0677">Repeat</keyword>
<evidence type="ECO:0000256" key="2">
    <source>
        <dbReference type="ARBA" id="ARBA00022737"/>
    </source>
</evidence>
<keyword evidence="1" id="KW-0433">Leucine-rich repeat</keyword>
<dbReference type="InterPro" id="IPR001611">
    <property type="entry name" value="Leu-rich_rpt"/>
</dbReference>
<organism evidence="4 5">
    <name type="scientific">Apiospora phragmitis</name>
    <dbReference type="NCBI Taxonomy" id="2905665"/>
    <lineage>
        <taxon>Eukaryota</taxon>
        <taxon>Fungi</taxon>
        <taxon>Dikarya</taxon>
        <taxon>Ascomycota</taxon>
        <taxon>Pezizomycotina</taxon>
        <taxon>Sordariomycetes</taxon>
        <taxon>Xylariomycetidae</taxon>
        <taxon>Amphisphaeriales</taxon>
        <taxon>Apiosporaceae</taxon>
        <taxon>Apiospora</taxon>
    </lineage>
</organism>